<dbReference type="InterPro" id="IPR029018">
    <property type="entry name" value="Hex-like_dom2"/>
</dbReference>
<keyword evidence="3" id="KW-0378">Hydrolase</keyword>
<dbReference type="Gene3D" id="1.20.1270.70">
    <property type="entry name" value="Designed single chain three-helix bundle"/>
    <property type="match status" value="2"/>
</dbReference>
<keyword evidence="4" id="KW-0326">Glycosidase</keyword>
<feature type="compositionally biased region" description="Basic and acidic residues" evidence="6">
    <location>
        <begin position="1260"/>
        <end position="1278"/>
    </location>
</feature>
<name>A0A9D1CFI7_9FIRM</name>
<dbReference type="PANTHER" id="PTHR43678:SF1">
    <property type="entry name" value="BETA-N-ACETYLHEXOSAMINIDASE"/>
    <property type="match status" value="1"/>
</dbReference>
<feature type="chain" id="PRO_5039455512" evidence="7">
    <location>
        <begin position="24"/>
        <end position="1315"/>
    </location>
</feature>
<evidence type="ECO:0000256" key="5">
    <source>
        <dbReference type="PIRSR" id="PIRSR625705-1"/>
    </source>
</evidence>
<accession>A0A9D1CFI7</accession>
<dbReference type="PANTHER" id="PTHR43678">
    <property type="entry name" value="PUTATIVE (AFU_ORTHOLOGUE AFUA_2G00640)-RELATED"/>
    <property type="match status" value="1"/>
</dbReference>
<dbReference type="Gene3D" id="3.20.20.80">
    <property type="entry name" value="Glycosidases"/>
    <property type="match status" value="1"/>
</dbReference>
<dbReference type="Pfam" id="PF02838">
    <property type="entry name" value="Glyco_hydro_20b"/>
    <property type="match status" value="1"/>
</dbReference>
<dbReference type="Proteomes" id="UP000886879">
    <property type="component" value="Unassembled WGS sequence"/>
</dbReference>
<dbReference type="InterPro" id="IPR015882">
    <property type="entry name" value="HEX_bac_N"/>
</dbReference>
<dbReference type="GO" id="GO:0005975">
    <property type="term" value="P:carbohydrate metabolic process"/>
    <property type="evidence" value="ECO:0007669"/>
    <property type="project" value="InterPro"/>
</dbReference>
<comment type="caution">
    <text evidence="12">The sequence shown here is derived from an EMBL/GenBank/DDBJ whole genome shotgun (WGS) entry which is preliminary data.</text>
</comment>
<dbReference type="Gene3D" id="3.10.20.320">
    <property type="entry name" value="Putative peptidoglycan bound protein (lpxtg motif)"/>
    <property type="match status" value="1"/>
</dbReference>
<evidence type="ECO:0000256" key="4">
    <source>
        <dbReference type="ARBA" id="ARBA00023295"/>
    </source>
</evidence>
<dbReference type="InterPro" id="IPR015883">
    <property type="entry name" value="Glyco_hydro_20_cat"/>
</dbReference>
<evidence type="ECO:0000259" key="8">
    <source>
        <dbReference type="Pfam" id="PF00728"/>
    </source>
</evidence>
<gene>
    <name evidence="12" type="ORF">IAD31_00245</name>
</gene>
<evidence type="ECO:0000313" key="13">
    <source>
        <dbReference type="Proteomes" id="UP000886879"/>
    </source>
</evidence>
<dbReference type="CDD" id="cd06564">
    <property type="entry name" value="GH20_DspB_LnbB-like"/>
    <property type="match status" value="1"/>
</dbReference>
<dbReference type="Pfam" id="PF07554">
    <property type="entry name" value="FIVAR"/>
    <property type="match status" value="6"/>
</dbReference>
<dbReference type="InterPro" id="IPR025705">
    <property type="entry name" value="Beta_hexosaminidase_sua/sub"/>
</dbReference>
<sequence>MKAKNKRVAALALATALTFSLSAPFTLPQARATNNTSVSMNVRSGEELATLVNPIVQKYTVDDSQQTWVMSPSTRLAVLATQENVENERLAEVVKLVNSEFVEKEVVSSTPFTMVYANEEDVASADVLIKLDTDSSLYDGSESTEAYRIDIGADGVVITAASENAVMYALRTIQNYMVANDGLPYGTIVDYPDVAERRLHVDCARKYISKDWFIRQIREMSFLKMNAIQIHFSENLGFRIECETDPAIVSDEYLTKDEVREILAEAEKYGVKVIPSFDSPGHVDQILKAHPEYGQISNKGSHYKSGLDVTNPEAVEYIYSLYDEYMELFEGCTDFHIGGDEYMEFDRAPFTTEYKSVLNDYAKKTLGSEYQWKDVLANYINELAEHVYSKGFTPRVWNDGLYYGENSWEGAQRIVMHDYIGVDFWSQMGWNRDIANLQTFINKGHDTIYNVNASFFYYVLRNDKPTDGREQHSFDVLNQDKNIFENWTPGKFQSNTIADDHPSIKGTSMAIWCDNPTLVDEDVITEDIADELRALASKAWNVESNSTINFEQFKENYQVLGNVAGFEKGSTLPDADEFQSAESLGTVTLRYVSDTGKVLKEDVVKYGTIGNEYTFTADEIYGYKLVSEGNVSGTYSKEGDVYTFTYTLFTDKTDLGAELEAKLNAADYIPATFAEYQTALDAAQAVYDQEDSEQLAVDEALAALTEAKAKAVLLRNFALYVETQFPLTDIGYQSGYTEYKAAVNAAEEVLYTQGNDAQAVAAALESVNTAKAALMLPDGNTPTVTATDSYYQSYSYDKMLDGNLNTKCWFEKDQEAGKEFVFAFPQAVNMTQIRVVQPSDVGADILEGADVQVSTDKETWTTVGHLDSSSSDTTIEFDSTVVKYVRVLLTATKKNWYQISEVQFTYEQIPEDTTVRDIIAEAEAIDITGMDVTAVNTMIDALIEVQKLYAEDSKDTAEAVAALRTAIDQLTDTDEPATEASKALLQKVYDYAAAQDTSNLIPTVAAKYQAALDQAKAVLADPNATQPEVDKATEDLFEAVHLLDFTQGDKGALNLLIERAKEMVANEDQYMDTNWQMLLDALDKAEAVSADPDALQYEVDAAYAALLEAIEAQQLRCDKSMLELLIDRANGMVENADKYVETNWQMLLDALEKAQTVYDDPNATQAEVETACDELLEAIMAQRFKADKSILDDLINQAENMNLDGYPAEAVATFRTALANAQAVMADNSLSVDDQKTVDDAVAALTAAMDGLTADGTPETTDKPEASAKPEATTKPEKVPQTGDNSNLAAWATAGVISLAGAAYVVTRRKDEADQ</sequence>
<evidence type="ECO:0000256" key="2">
    <source>
        <dbReference type="ARBA" id="ARBA00022737"/>
    </source>
</evidence>
<evidence type="ECO:0000256" key="1">
    <source>
        <dbReference type="ARBA" id="ARBA00006285"/>
    </source>
</evidence>
<dbReference type="Gene3D" id="1.20.1270.90">
    <property type="entry name" value="AF1782-like"/>
    <property type="match status" value="3"/>
</dbReference>
<dbReference type="Pfam" id="PF00754">
    <property type="entry name" value="F5_F8_type_C"/>
    <property type="match status" value="1"/>
</dbReference>
<evidence type="ECO:0000256" key="7">
    <source>
        <dbReference type="SAM" id="SignalP"/>
    </source>
</evidence>
<dbReference type="InterPro" id="IPR017853">
    <property type="entry name" value="GH"/>
</dbReference>
<feature type="active site" description="Proton donor" evidence="5">
    <location>
        <position position="341"/>
    </location>
</feature>
<organism evidence="12 13">
    <name type="scientific">Candidatus Enterenecus faecium</name>
    <dbReference type="NCBI Taxonomy" id="2840780"/>
    <lineage>
        <taxon>Bacteria</taxon>
        <taxon>Bacillati</taxon>
        <taxon>Bacillota</taxon>
        <taxon>Clostridia</taxon>
        <taxon>Eubacteriales</taxon>
        <taxon>Candidatus Enterenecus</taxon>
    </lineage>
</organism>
<dbReference type="GO" id="GO:0004563">
    <property type="term" value="F:beta-N-acetylhexosaminidase activity"/>
    <property type="evidence" value="ECO:0007669"/>
    <property type="project" value="InterPro"/>
</dbReference>
<evidence type="ECO:0000256" key="6">
    <source>
        <dbReference type="SAM" id="MobiDB-lite"/>
    </source>
</evidence>
<feature type="domain" description="F5/8 type C" evidence="9">
    <location>
        <begin position="784"/>
        <end position="902"/>
    </location>
</feature>
<protein>
    <submittedName>
        <fullName evidence="12">Family 20 glycosylhydrolase</fullName>
    </submittedName>
</protein>
<comment type="similarity">
    <text evidence="1">Belongs to the glycosyl hydrolase 20 family.</text>
</comment>
<dbReference type="SUPFAM" id="SSF51445">
    <property type="entry name" value="(Trans)glycosidases"/>
    <property type="match status" value="1"/>
</dbReference>
<dbReference type="Pfam" id="PF00728">
    <property type="entry name" value="Glyco_hydro_20"/>
    <property type="match status" value="1"/>
</dbReference>
<dbReference type="InterPro" id="IPR000421">
    <property type="entry name" value="FA58C"/>
</dbReference>
<dbReference type="Gene3D" id="2.60.120.260">
    <property type="entry name" value="Galactose-binding domain-like"/>
    <property type="match status" value="1"/>
</dbReference>
<feature type="domain" description="MucBP" evidence="11">
    <location>
        <begin position="586"/>
        <end position="647"/>
    </location>
</feature>
<dbReference type="NCBIfam" id="TIGR01167">
    <property type="entry name" value="LPXTG_anchor"/>
    <property type="match status" value="1"/>
</dbReference>
<feature type="domain" description="Glycoside hydrolase family 20 catalytic" evidence="8">
    <location>
        <begin position="197"/>
        <end position="541"/>
    </location>
</feature>
<proteinExistence type="inferred from homology"/>
<feature type="domain" description="Beta-hexosaminidase bacterial type N-terminal" evidence="10">
    <location>
        <begin position="68"/>
        <end position="191"/>
    </location>
</feature>
<feature type="region of interest" description="Disordered" evidence="6">
    <location>
        <begin position="1250"/>
        <end position="1285"/>
    </location>
</feature>
<keyword evidence="7" id="KW-0732">Signal</keyword>
<feature type="signal peptide" evidence="7">
    <location>
        <begin position="1"/>
        <end position="23"/>
    </location>
</feature>
<reference evidence="12" key="1">
    <citation type="submission" date="2020-10" db="EMBL/GenBank/DDBJ databases">
        <authorList>
            <person name="Gilroy R."/>
        </authorList>
    </citation>
    <scope>NUCLEOTIDE SEQUENCE</scope>
    <source>
        <strain evidence="12">ChiGjej2B2-12916</strain>
    </source>
</reference>
<dbReference type="Pfam" id="PF06458">
    <property type="entry name" value="MucBP"/>
    <property type="match status" value="1"/>
</dbReference>
<reference evidence="12" key="2">
    <citation type="journal article" date="2021" name="PeerJ">
        <title>Extensive microbial diversity within the chicken gut microbiome revealed by metagenomics and culture.</title>
        <authorList>
            <person name="Gilroy R."/>
            <person name="Ravi A."/>
            <person name="Getino M."/>
            <person name="Pursley I."/>
            <person name="Horton D.L."/>
            <person name="Alikhan N.F."/>
            <person name="Baker D."/>
            <person name="Gharbi K."/>
            <person name="Hall N."/>
            <person name="Watson M."/>
            <person name="Adriaenssens E.M."/>
            <person name="Foster-Nyarko E."/>
            <person name="Jarju S."/>
            <person name="Secka A."/>
            <person name="Antonio M."/>
            <person name="Oren A."/>
            <person name="Chaudhuri R.R."/>
            <person name="La Ragione R."/>
            <person name="Hildebrand F."/>
            <person name="Pallen M.J."/>
        </authorList>
    </citation>
    <scope>NUCLEOTIDE SEQUENCE</scope>
    <source>
        <strain evidence="12">ChiGjej2B2-12916</strain>
    </source>
</reference>
<dbReference type="PRINTS" id="PR00738">
    <property type="entry name" value="GLHYDRLASE20"/>
</dbReference>
<evidence type="ECO:0000256" key="3">
    <source>
        <dbReference type="ARBA" id="ARBA00022801"/>
    </source>
</evidence>
<evidence type="ECO:0000259" key="11">
    <source>
        <dbReference type="Pfam" id="PF06458"/>
    </source>
</evidence>
<evidence type="ECO:0000259" key="9">
    <source>
        <dbReference type="Pfam" id="PF00754"/>
    </source>
</evidence>
<dbReference type="EMBL" id="DVFO01000002">
    <property type="protein sequence ID" value="HIQ60021.1"/>
    <property type="molecule type" value="Genomic_DNA"/>
</dbReference>
<dbReference type="InterPro" id="IPR008979">
    <property type="entry name" value="Galactose-bd-like_sf"/>
</dbReference>
<dbReference type="SUPFAM" id="SSF55545">
    <property type="entry name" value="beta-N-acetylhexosaminidase-like domain"/>
    <property type="match status" value="1"/>
</dbReference>
<dbReference type="SUPFAM" id="SSF49785">
    <property type="entry name" value="Galactose-binding domain-like"/>
    <property type="match status" value="1"/>
</dbReference>
<dbReference type="InterPro" id="IPR052764">
    <property type="entry name" value="GH20_Enzymes"/>
</dbReference>
<dbReference type="InterPro" id="IPR009459">
    <property type="entry name" value="MucBP_dom"/>
</dbReference>
<dbReference type="Gene3D" id="3.30.379.10">
    <property type="entry name" value="Chitobiase/beta-hexosaminidase domain 2-like"/>
    <property type="match status" value="1"/>
</dbReference>
<keyword evidence="2" id="KW-0677">Repeat</keyword>
<evidence type="ECO:0000259" key="10">
    <source>
        <dbReference type="Pfam" id="PF02838"/>
    </source>
</evidence>
<evidence type="ECO:0000313" key="12">
    <source>
        <dbReference type="EMBL" id="HIQ60021.1"/>
    </source>
</evidence>